<evidence type="ECO:0000313" key="5">
    <source>
        <dbReference type="Proteomes" id="UP000019753"/>
    </source>
</evidence>
<evidence type="ECO:0000259" key="3">
    <source>
        <dbReference type="Pfam" id="PF14340"/>
    </source>
</evidence>
<sequence>MTSADSPTTRTSPAASTTAAGAAGIDPRGPRFGAAVTAALLALTILLAGSPAATVLLAGVVVLFVVGVARGAQGSVQGVLYRRLVRPRLAPPRHLEDPAPPRFAQLVGLLVTGTGLVLALAGVPGAVLVAAAVAFVAAFLNAAFGLCLGCEMYVLLRRLRPSAG</sequence>
<evidence type="ECO:0000256" key="1">
    <source>
        <dbReference type="SAM" id="MobiDB-lite"/>
    </source>
</evidence>
<keyword evidence="5" id="KW-1185">Reference proteome</keyword>
<keyword evidence="2" id="KW-0472">Membrane</keyword>
<comment type="caution">
    <text evidence="4">The sequence shown here is derived from an EMBL/GenBank/DDBJ whole genome shotgun (WGS) entry which is preliminary data.</text>
</comment>
<organism evidence="4 5">
    <name type="scientific">Actinotalea ferrariae CF5-4</name>
    <dbReference type="NCBI Taxonomy" id="948458"/>
    <lineage>
        <taxon>Bacteria</taxon>
        <taxon>Bacillati</taxon>
        <taxon>Actinomycetota</taxon>
        <taxon>Actinomycetes</taxon>
        <taxon>Micrococcales</taxon>
        <taxon>Cellulomonadaceae</taxon>
        <taxon>Actinotalea</taxon>
    </lineage>
</organism>
<keyword evidence="2" id="KW-0812">Transmembrane</keyword>
<feature type="region of interest" description="Disordered" evidence="1">
    <location>
        <begin position="1"/>
        <end position="22"/>
    </location>
</feature>
<dbReference type="InterPro" id="IPR025508">
    <property type="entry name" value="DUF4395"/>
</dbReference>
<dbReference type="EMBL" id="AXCW01000311">
    <property type="protein sequence ID" value="EYR62168.1"/>
    <property type="molecule type" value="Genomic_DNA"/>
</dbReference>
<gene>
    <name evidence="4" type="ORF">N866_11125</name>
</gene>
<dbReference type="Pfam" id="PF14340">
    <property type="entry name" value="DUF4395"/>
    <property type="match status" value="1"/>
</dbReference>
<dbReference type="RefSeq" id="WP_034228640.1">
    <property type="nucleotide sequence ID" value="NZ_AXCW01000311.1"/>
</dbReference>
<reference evidence="4 5" key="1">
    <citation type="submission" date="2014-01" db="EMBL/GenBank/DDBJ databases">
        <title>Actinotalea ferrariae CF5-4.</title>
        <authorList>
            <person name="Chen F."/>
            <person name="Li Y."/>
            <person name="Wang G."/>
        </authorList>
    </citation>
    <scope>NUCLEOTIDE SEQUENCE [LARGE SCALE GENOMIC DNA]</scope>
    <source>
        <strain evidence="4 5">CF5-4</strain>
    </source>
</reference>
<feature type="transmembrane region" description="Helical" evidence="2">
    <location>
        <begin position="102"/>
        <end position="121"/>
    </location>
</feature>
<feature type="transmembrane region" description="Helical" evidence="2">
    <location>
        <begin position="127"/>
        <end position="156"/>
    </location>
</feature>
<feature type="domain" description="DUF4395" evidence="3">
    <location>
        <begin position="25"/>
        <end position="158"/>
    </location>
</feature>
<name>A0A021VM60_9CELL</name>
<dbReference type="Proteomes" id="UP000019753">
    <property type="component" value="Unassembled WGS sequence"/>
</dbReference>
<proteinExistence type="predicted"/>
<keyword evidence="2" id="KW-1133">Transmembrane helix</keyword>
<evidence type="ECO:0000256" key="2">
    <source>
        <dbReference type="SAM" id="Phobius"/>
    </source>
</evidence>
<feature type="transmembrane region" description="Helical" evidence="2">
    <location>
        <begin position="55"/>
        <end position="81"/>
    </location>
</feature>
<evidence type="ECO:0000313" key="4">
    <source>
        <dbReference type="EMBL" id="EYR62168.1"/>
    </source>
</evidence>
<dbReference type="AlphaFoldDB" id="A0A021VM60"/>
<protein>
    <submittedName>
        <fullName evidence="4">Membrane protein</fullName>
    </submittedName>
</protein>
<accession>A0A021VM60</accession>